<organism evidence="9 10">
    <name type="scientific">Prauserella cavernicola</name>
    <dbReference type="NCBI Taxonomy" id="2800127"/>
    <lineage>
        <taxon>Bacteria</taxon>
        <taxon>Bacillati</taxon>
        <taxon>Actinomycetota</taxon>
        <taxon>Actinomycetes</taxon>
        <taxon>Pseudonocardiales</taxon>
        <taxon>Pseudonocardiaceae</taxon>
        <taxon>Prauserella</taxon>
    </lineage>
</organism>
<evidence type="ECO:0000256" key="2">
    <source>
        <dbReference type="ARBA" id="ARBA00008973"/>
    </source>
</evidence>
<sequence>MPENNEPENASNNESSGELGLPDKPRRTKPILLGGIAAVLVAVLAVVLIVVNTGSDEGSSDRAVVKIGVADASKEYWQTFIGIAADEGIDVELVNFSDYQQPNPALSQGQTDLNLFQHLLFLADYNVSNNDDLTPIGSTYVVPLSVYSDKHTDLAQIPDGGTVAIPNDATNQARALLVLQSAGLISLKGGGNVLSTPAEIDEAASKVSVTPVDASQTVPALPSVDASVVNNNFALDGGLDPTTALYGDDPNSPVAEPYINIVAARAEDKDNPTYQRIVELYQDKRVSDLVQADSKGTSVFVSRTSEDLEGVLSRLTDTVRTAKQ</sequence>
<dbReference type="PANTHER" id="PTHR30429:SF3">
    <property type="entry name" value="LIPOPROTEIN"/>
    <property type="match status" value="1"/>
</dbReference>
<keyword evidence="6" id="KW-0449">Lipoprotein</keyword>
<proteinExistence type="inferred from homology"/>
<keyword evidence="8" id="KW-0812">Transmembrane</keyword>
<dbReference type="GO" id="GO:0016020">
    <property type="term" value="C:membrane"/>
    <property type="evidence" value="ECO:0007669"/>
    <property type="project" value="UniProtKB-SubCell"/>
</dbReference>
<keyword evidence="8" id="KW-1133">Transmembrane helix</keyword>
<comment type="subcellular location">
    <subcellularLocation>
        <location evidence="1">Membrane</location>
        <topology evidence="1">Lipid-anchor</topology>
    </subcellularLocation>
</comment>
<keyword evidence="3" id="KW-0732">Signal</keyword>
<keyword evidence="4 8" id="KW-0472">Membrane</keyword>
<protein>
    <submittedName>
        <fullName evidence="9">Methionine ABC transporter substrate-binding protein</fullName>
    </submittedName>
</protein>
<evidence type="ECO:0000256" key="8">
    <source>
        <dbReference type="SAM" id="Phobius"/>
    </source>
</evidence>
<evidence type="ECO:0000256" key="7">
    <source>
        <dbReference type="SAM" id="MobiDB-lite"/>
    </source>
</evidence>
<dbReference type="SUPFAM" id="SSF53850">
    <property type="entry name" value="Periplasmic binding protein-like II"/>
    <property type="match status" value="1"/>
</dbReference>
<evidence type="ECO:0000256" key="3">
    <source>
        <dbReference type="ARBA" id="ARBA00022729"/>
    </source>
</evidence>
<evidence type="ECO:0000256" key="4">
    <source>
        <dbReference type="ARBA" id="ARBA00023136"/>
    </source>
</evidence>
<dbReference type="InterPro" id="IPR004872">
    <property type="entry name" value="Lipoprotein_NlpA"/>
</dbReference>
<dbReference type="PANTHER" id="PTHR30429">
    <property type="entry name" value="D-METHIONINE-BINDING LIPOPROTEIN METQ"/>
    <property type="match status" value="1"/>
</dbReference>
<gene>
    <name evidence="9" type="ORF">JHE00_20290</name>
</gene>
<feature type="compositionally biased region" description="Low complexity" evidence="7">
    <location>
        <begin position="1"/>
        <end position="18"/>
    </location>
</feature>
<dbReference type="AlphaFoldDB" id="A0A934QUG9"/>
<feature type="region of interest" description="Disordered" evidence="7">
    <location>
        <begin position="1"/>
        <end position="23"/>
    </location>
</feature>
<dbReference type="Gene3D" id="3.40.190.10">
    <property type="entry name" value="Periplasmic binding protein-like II"/>
    <property type="match status" value="2"/>
</dbReference>
<evidence type="ECO:0000256" key="6">
    <source>
        <dbReference type="ARBA" id="ARBA00023288"/>
    </source>
</evidence>
<accession>A0A934QUG9</accession>
<keyword evidence="10" id="KW-1185">Reference proteome</keyword>
<keyword evidence="5" id="KW-0564">Palmitate</keyword>
<comment type="similarity">
    <text evidence="2">Belongs to the NlpA lipoprotein family.</text>
</comment>
<name>A0A934QUG9_9PSEU</name>
<evidence type="ECO:0000313" key="9">
    <source>
        <dbReference type="EMBL" id="MBK1786675.1"/>
    </source>
</evidence>
<dbReference type="Pfam" id="PF03180">
    <property type="entry name" value="Lipoprotein_9"/>
    <property type="match status" value="1"/>
</dbReference>
<dbReference type="EMBL" id="JAENJH010000004">
    <property type="protein sequence ID" value="MBK1786675.1"/>
    <property type="molecule type" value="Genomic_DNA"/>
</dbReference>
<reference evidence="9" key="1">
    <citation type="submission" date="2020-12" db="EMBL/GenBank/DDBJ databases">
        <title>Prauserella sp. ASG 168, a novel actinomycete isolated from cave rock.</title>
        <authorList>
            <person name="Suriyachadkun C."/>
        </authorList>
    </citation>
    <scope>NUCLEOTIDE SEQUENCE</scope>
    <source>
        <strain evidence="9">ASG 168</strain>
    </source>
</reference>
<feature type="transmembrane region" description="Helical" evidence="8">
    <location>
        <begin position="31"/>
        <end position="51"/>
    </location>
</feature>
<comment type="caution">
    <text evidence="9">The sequence shown here is derived from an EMBL/GenBank/DDBJ whole genome shotgun (WGS) entry which is preliminary data.</text>
</comment>
<dbReference type="Proteomes" id="UP000635245">
    <property type="component" value="Unassembled WGS sequence"/>
</dbReference>
<dbReference type="RefSeq" id="WP_200320330.1">
    <property type="nucleotide sequence ID" value="NZ_JAENJH010000004.1"/>
</dbReference>
<evidence type="ECO:0000313" key="10">
    <source>
        <dbReference type="Proteomes" id="UP000635245"/>
    </source>
</evidence>
<evidence type="ECO:0000256" key="5">
    <source>
        <dbReference type="ARBA" id="ARBA00023139"/>
    </source>
</evidence>
<evidence type="ECO:0000256" key="1">
    <source>
        <dbReference type="ARBA" id="ARBA00004635"/>
    </source>
</evidence>